<dbReference type="GO" id="GO:0010976">
    <property type="term" value="P:positive regulation of neuron projection development"/>
    <property type="evidence" value="ECO:0000318"/>
    <property type="project" value="GO_Central"/>
</dbReference>
<gene>
    <name evidence="2" type="ORF">DAPPUDRAFT_42382</name>
</gene>
<dbReference type="STRING" id="6669.E9FX57"/>
<dbReference type="SUPFAM" id="SSF56112">
    <property type="entry name" value="Protein kinase-like (PK-like)"/>
    <property type="match status" value="1"/>
</dbReference>
<dbReference type="InterPro" id="IPR011009">
    <property type="entry name" value="Kinase-like_dom_sf"/>
</dbReference>
<name>E9FX57_DAPPU</name>
<dbReference type="PANTHER" id="PTHR24416:SF619">
    <property type="entry name" value="TYROSINE-PROTEIN KINASE TRANSMEMBRANE RECEPTOR ROR-LIKE PROTEIN"/>
    <property type="match status" value="1"/>
</dbReference>
<dbReference type="Gene3D" id="3.30.200.20">
    <property type="entry name" value="Phosphorylase Kinase, domain 1"/>
    <property type="match status" value="1"/>
</dbReference>
<dbReference type="AlphaFoldDB" id="E9FX57"/>
<dbReference type="KEGG" id="dpx:DAPPUDRAFT_42382"/>
<dbReference type="GO" id="GO:0030424">
    <property type="term" value="C:axon"/>
    <property type="evidence" value="ECO:0000318"/>
    <property type="project" value="GO_Central"/>
</dbReference>
<dbReference type="InterPro" id="IPR001245">
    <property type="entry name" value="Ser-Thr/Tyr_kinase_cat_dom"/>
</dbReference>
<dbReference type="eggNOG" id="KOG1026">
    <property type="taxonomic scope" value="Eukaryota"/>
</dbReference>
<dbReference type="PANTHER" id="PTHR24416">
    <property type="entry name" value="TYROSINE-PROTEIN KINASE RECEPTOR"/>
    <property type="match status" value="1"/>
</dbReference>
<evidence type="ECO:0000313" key="2">
    <source>
        <dbReference type="EMBL" id="EFX88017.1"/>
    </source>
</evidence>
<feature type="domain" description="Protein kinase" evidence="1">
    <location>
        <begin position="50"/>
        <end position="353"/>
    </location>
</feature>
<dbReference type="GO" id="GO:0005886">
    <property type="term" value="C:plasma membrane"/>
    <property type="evidence" value="ECO:0000318"/>
    <property type="project" value="GO_Central"/>
</dbReference>
<dbReference type="EMBL" id="GL732526">
    <property type="protein sequence ID" value="EFX88017.1"/>
    <property type="molecule type" value="Genomic_DNA"/>
</dbReference>
<dbReference type="GO" id="GO:0007169">
    <property type="term" value="P:cell surface receptor protein tyrosine kinase signaling pathway"/>
    <property type="evidence" value="ECO:0000318"/>
    <property type="project" value="GO_Central"/>
</dbReference>
<dbReference type="InterPro" id="IPR000719">
    <property type="entry name" value="Prot_kinase_dom"/>
</dbReference>
<dbReference type="SMART" id="SM00219">
    <property type="entry name" value="TyrKc"/>
    <property type="match status" value="1"/>
</dbReference>
<dbReference type="CDD" id="cd00192">
    <property type="entry name" value="PTKc"/>
    <property type="match status" value="1"/>
</dbReference>
<reference evidence="2 3" key="1">
    <citation type="journal article" date="2011" name="Science">
        <title>The ecoresponsive genome of Daphnia pulex.</title>
        <authorList>
            <person name="Colbourne J.K."/>
            <person name="Pfrender M.E."/>
            <person name="Gilbert D."/>
            <person name="Thomas W.K."/>
            <person name="Tucker A."/>
            <person name="Oakley T.H."/>
            <person name="Tokishita S."/>
            <person name="Aerts A."/>
            <person name="Arnold G.J."/>
            <person name="Basu M.K."/>
            <person name="Bauer D.J."/>
            <person name="Caceres C.E."/>
            <person name="Carmel L."/>
            <person name="Casola C."/>
            <person name="Choi J.H."/>
            <person name="Detter J.C."/>
            <person name="Dong Q."/>
            <person name="Dusheyko S."/>
            <person name="Eads B.D."/>
            <person name="Frohlich T."/>
            <person name="Geiler-Samerotte K.A."/>
            <person name="Gerlach D."/>
            <person name="Hatcher P."/>
            <person name="Jogdeo S."/>
            <person name="Krijgsveld J."/>
            <person name="Kriventseva E.V."/>
            <person name="Kultz D."/>
            <person name="Laforsch C."/>
            <person name="Lindquist E."/>
            <person name="Lopez J."/>
            <person name="Manak J.R."/>
            <person name="Muller J."/>
            <person name="Pangilinan J."/>
            <person name="Patwardhan R.P."/>
            <person name="Pitluck S."/>
            <person name="Pritham E.J."/>
            <person name="Rechtsteiner A."/>
            <person name="Rho M."/>
            <person name="Rogozin I.B."/>
            <person name="Sakarya O."/>
            <person name="Salamov A."/>
            <person name="Schaack S."/>
            <person name="Shapiro H."/>
            <person name="Shiga Y."/>
            <person name="Skalitzky C."/>
            <person name="Smith Z."/>
            <person name="Souvorov A."/>
            <person name="Sung W."/>
            <person name="Tang Z."/>
            <person name="Tsuchiya D."/>
            <person name="Tu H."/>
            <person name="Vos H."/>
            <person name="Wang M."/>
            <person name="Wolf Y.I."/>
            <person name="Yamagata H."/>
            <person name="Yamada T."/>
            <person name="Ye Y."/>
            <person name="Shaw J.R."/>
            <person name="Andrews J."/>
            <person name="Crease T.J."/>
            <person name="Tang H."/>
            <person name="Lucas S.M."/>
            <person name="Robertson H.M."/>
            <person name="Bork P."/>
            <person name="Koonin E.V."/>
            <person name="Zdobnov E.M."/>
            <person name="Grigoriev I.V."/>
            <person name="Lynch M."/>
            <person name="Boore J.L."/>
        </authorList>
    </citation>
    <scope>NUCLEOTIDE SEQUENCE [LARGE SCALE GENOMIC DNA]</scope>
</reference>
<sequence>MTNRNRTVLRIGRNVSPKEFLTINSDYLRIVDQVEHNVSSRSFLLLREWIELETELGEGCFGKVFRGRLRRPDSSIQPTDPSYINLESSQAVAIKVLKSPPPGIASTTAQSDFLREAETMASFSHENILALHGVVINGDIGPWVVFEYMELGDLAQLLRSSNGYPSRKDKDTLIARHTLNQALSNILFYSEQIANGMKYLSSRHFVHRDLACRNCLVGERPSVNPAFSSNRSNLIIKISDFGMSRDVHTTDYYKATSRFLPVRWMPPESILYGKFTRESDVWAFGVVLWEIFSKGAQPYYGHSNEEVIAMIVDSVLLEPPKSTPCLIRQLMYEGCWKKMPSDRPSFSEIHAKLAGFSSTALLSEEAECEIYSNCYAYLQPLPDLEP</sequence>
<dbReference type="InParanoid" id="E9FX57"/>
<accession>E9FX57</accession>
<dbReference type="PROSITE" id="PS50011">
    <property type="entry name" value="PROTEIN_KINASE_DOM"/>
    <property type="match status" value="1"/>
</dbReference>
<dbReference type="GO" id="GO:0004714">
    <property type="term" value="F:transmembrane receptor protein tyrosine kinase activity"/>
    <property type="evidence" value="ECO:0000318"/>
    <property type="project" value="GO_Central"/>
</dbReference>
<dbReference type="PROSITE" id="PS00109">
    <property type="entry name" value="PROTEIN_KINASE_TYR"/>
    <property type="match status" value="1"/>
</dbReference>
<dbReference type="InterPro" id="IPR020635">
    <property type="entry name" value="Tyr_kinase_cat_dom"/>
</dbReference>
<dbReference type="Proteomes" id="UP000000305">
    <property type="component" value="Unassembled WGS sequence"/>
</dbReference>
<dbReference type="GO" id="GO:0043121">
    <property type="term" value="F:neurotrophin binding"/>
    <property type="evidence" value="ECO:0000318"/>
    <property type="project" value="GO_Central"/>
</dbReference>
<dbReference type="Pfam" id="PF07714">
    <property type="entry name" value="PK_Tyr_Ser-Thr"/>
    <property type="match status" value="1"/>
</dbReference>
<dbReference type="PRINTS" id="PR00109">
    <property type="entry name" value="TYRKINASE"/>
</dbReference>
<dbReference type="OMA" id="WEMATMA"/>
<protein>
    <recommendedName>
        <fullName evidence="1">Protein kinase domain-containing protein</fullName>
    </recommendedName>
</protein>
<keyword evidence="3" id="KW-1185">Reference proteome</keyword>
<dbReference type="OrthoDB" id="3256376at2759"/>
<dbReference type="GO" id="GO:0005524">
    <property type="term" value="F:ATP binding"/>
    <property type="evidence" value="ECO:0007669"/>
    <property type="project" value="InterPro"/>
</dbReference>
<dbReference type="InterPro" id="IPR008266">
    <property type="entry name" value="Tyr_kinase_AS"/>
</dbReference>
<dbReference type="Gene3D" id="1.10.510.10">
    <property type="entry name" value="Transferase(Phosphotransferase) domain 1"/>
    <property type="match status" value="1"/>
</dbReference>
<dbReference type="GO" id="GO:0051897">
    <property type="term" value="P:positive regulation of phosphatidylinositol 3-kinase/protein kinase B signal transduction"/>
    <property type="evidence" value="ECO:0000318"/>
    <property type="project" value="GO_Central"/>
</dbReference>
<organism evidence="2 3">
    <name type="scientific">Daphnia pulex</name>
    <name type="common">Water flea</name>
    <dbReference type="NCBI Taxonomy" id="6669"/>
    <lineage>
        <taxon>Eukaryota</taxon>
        <taxon>Metazoa</taxon>
        <taxon>Ecdysozoa</taxon>
        <taxon>Arthropoda</taxon>
        <taxon>Crustacea</taxon>
        <taxon>Branchiopoda</taxon>
        <taxon>Diplostraca</taxon>
        <taxon>Cladocera</taxon>
        <taxon>Anomopoda</taxon>
        <taxon>Daphniidae</taxon>
        <taxon>Daphnia</taxon>
    </lineage>
</organism>
<dbReference type="PhylomeDB" id="E9FX57"/>
<dbReference type="GO" id="GO:1990090">
    <property type="term" value="P:cellular response to nerve growth factor stimulus"/>
    <property type="evidence" value="ECO:0000318"/>
    <property type="project" value="GO_Central"/>
</dbReference>
<dbReference type="InterPro" id="IPR050122">
    <property type="entry name" value="RTK"/>
</dbReference>
<proteinExistence type="predicted"/>
<evidence type="ECO:0000313" key="3">
    <source>
        <dbReference type="Proteomes" id="UP000000305"/>
    </source>
</evidence>
<dbReference type="GO" id="GO:0043235">
    <property type="term" value="C:receptor complex"/>
    <property type="evidence" value="ECO:0000318"/>
    <property type="project" value="GO_Central"/>
</dbReference>
<dbReference type="GO" id="GO:0005030">
    <property type="term" value="F:neurotrophin receptor activity"/>
    <property type="evidence" value="ECO:0000318"/>
    <property type="project" value="GO_Central"/>
</dbReference>
<dbReference type="HOGENOM" id="CLU_000288_7_40_1"/>
<evidence type="ECO:0000259" key="1">
    <source>
        <dbReference type="PROSITE" id="PS50011"/>
    </source>
</evidence>